<dbReference type="Proteomes" id="UP000664940">
    <property type="component" value="Unassembled WGS sequence"/>
</dbReference>
<accession>A0A834DL99</accession>
<dbReference type="AlphaFoldDB" id="A0A834DL99"/>
<protein>
    <submittedName>
        <fullName evidence="1">Uncharacterized protein</fullName>
    </submittedName>
</protein>
<sequence>MWGQGLRGNNGAFSTVCGTSVPSAASPEQTGPLWCQFLCGVGLCRLSFPRTSPVGLGISPCASTFTGIFNQCPKALFPSAKILGCAQCLASQLPPCWVYWLPPLGRGLPAAACALRVHLLWSCVPWMPMHPVPMPSALCAVTLAQVPDYPTPTNLDEHVYLNFLVVRLPFRSIFCQFWLLFCSKLLLSLSWLCKEA</sequence>
<comment type="caution">
    <text evidence="1">The sequence shown here is derived from an EMBL/GenBank/DDBJ whole genome shotgun (WGS) entry which is preliminary data.</text>
</comment>
<dbReference type="EMBL" id="JABVXQ010000012">
    <property type="protein sequence ID" value="KAF6084341.1"/>
    <property type="molecule type" value="Genomic_DNA"/>
</dbReference>
<reference evidence="1 2" key="1">
    <citation type="journal article" date="2020" name="Nature">
        <title>Six reference-quality genomes reveal evolution of bat adaptations.</title>
        <authorList>
            <person name="Jebb D."/>
            <person name="Huang Z."/>
            <person name="Pippel M."/>
            <person name="Hughes G.M."/>
            <person name="Lavrichenko K."/>
            <person name="Devanna P."/>
            <person name="Winkler S."/>
            <person name="Jermiin L.S."/>
            <person name="Skirmuntt E.C."/>
            <person name="Katzourakis A."/>
            <person name="Burkitt-Gray L."/>
            <person name="Ray D.A."/>
            <person name="Sullivan K.A.M."/>
            <person name="Roscito J.G."/>
            <person name="Kirilenko B.M."/>
            <person name="Davalos L.M."/>
            <person name="Corthals A.P."/>
            <person name="Power M.L."/>
            <person name="Jones G."/>
            <person name="Ransome R.D."/>
            <person name="Dechmann D.K.N."/>
            <person name="Locatelli A.G."/>
            <person name="Puechmaille S.J."/>
            <person name="Fedrigo O."/>
            <person name="Jarvis E.D."/>
            <person name="Hiller M."/>
            <person name="Vernes S.C."/>
            <person name="Myers E.W."/>
            <person name="Teeling E.C."/>
        </authorList>
    </citation>
    <scope>NUCLEOTIDE SEQUENCE [LARGE SCALE GENOMIC DNA]</scope>
    <source>
        <strain evidence="1">Bat1K_MPI-CBG_1</strain>
    </source>
</reference>
<name>A0A834DL99_9CHIR</name>
<proteinExistence type="predicted"/>
<evidence type="ECO:0000313" key="1">
    <source>
        <dbReference type="EMBL" id="KAF6084341.1"/>
    </source>
</evidence>
<gene>
    <name evidence="1" type="ORF">HJG60_008612</name>
</gene>
<organism evidence="1 2">
    <name type="scientific">Phyllostomus discolor</name>
    <name type="common">pale spear-nosed bat</name>
    <dbReference type="NCBI Taxonomy" id="89673"/>
    <lineage>
        <taxon>Eukaryota</taxon>
        <taxon>Metazoa</taxon>
        <taxon>Chordata</taxon>
        <taxon>Craniata</taxon>
        <taxon>Vertebrata</taxon>
        <taxon>Euteleostomi</taxon>
        <taxon>Mammalia</taxon>
        <taxon>Eutheria</taxon>
        <taxon>Laurasiatheria</taxon>
        <taxon>Chiroptera</taxon>
        <taxon>Yangochiroptera</taxon>
        <taxon>Phyllostomidae</taxon>
        <taxon>Phyllostominae</taxon>
        <taxon>Phyllostomus</taxon>
    </lineage>
</organism>
<evidence type="ECO:0000313" key="2">
    <source>
        <dbReference type="Proteomes" id="UP000664940"/>
    </source>
</evidence>